<feature type="region of interest" description="Disordered" evidence="2">
    <location>
        <begin position="517"/>
        <end position="547"/>
    </location>
</feature>
<keyword evidence="1" id="KW-0539">Nucleus</keyword>
<feature type="region of interest" description="Disordered" evidence="2">
    <location>
        <begin position="1"/>
        <end position="31"/>
    </location>
</feature>
<name>A0A6A5TRN6_9PLEO</name>
<feature type="compositionally biased region" description="Low complexity" evidence="2">
    <location>
        <begin position="534"/>
        <end position="547"/>
    </location>
</feature>
<evidence type="ECO:0000256" key="2">
    <source>
        <dbReference type="SAM" id="MobiDB-lite"/>
    </source>
</evidence>
<proteinExistence type="predicted"/>
<dbReference type="GO" id="GO:0000981">
    <property type="term" value="F:DNA-binding transcription factor activity, RNA polymerase II-specific"/>
    <property type="evidence" value="ECO:0007669"/>
    <property type="project" value="InterPro"/>
</dbReference>
<organism evidence="3 4">
    <name type="scientific">Byssothecium circinans</name>
    <dbReference type="NCBI Taxonomy" id="147558"/>
    <lineage>
        <taxon>Eukaryota</taxon>
        <taxon>Fungi</taxon>
        <taxon>Dikarya</taxon>
        <taxon>Ascomycota</taxon>
        <taxon>Pezizomycotina</taxon>
        <taxon>Dothideomycetes</taxon>
        <taxon>Pleosporomycetidae</taxon>
        <taxon>Pleosporales</taxon>
        <taxon>Massarineae</taxon>
        <taxon>Massarinaceae</taxon>
        <taxon>Byssothecium</taxon>
    </lineage>
</organism>
<evidence type="ECO:0000313" key="4">
    <source>
        <dbReference type="Proteomes" id="UP000800035"/>
    </source>
</evidence>
<dbReference type="EMBL" id="ML976994">
    <property type="protein sequence ID" value="KAF1955603.1"/>
    <property type="molecule type" value="Genomic_DNA"/>
</dbReference>
<sequence>MASRGTQNGRRRNDPPTTERAPKRPKVQQATHSGTFSCFTIDGNDANLHRRSAFTQKRKEEVRSIRKRGACLRCRLLKRACSGEDPCKTCMVAARAAANSKALMWMECIRPSFQAMNIFNTIKCTAYTATKPWLIDVGHNVPNQARINSIMTDLLNDDVHLDFHIPFALNVEAASSHLSRWLSDDDSPSTFSVVGVFSCSSNTNLLQNSLDPSLARDLRLFVHLTTHLYTTGMQGGYQEYTDGEIQSVRDCVGNRLLTSLESLLRPSEIEASEDKLGKLRSLFLLILGTVVGMRYTCPEVFEGTAAQCTEHEAKQEALLRLLCHYLIYIGKATALLEAATDEKTLLDRWRNQWNKPAAFTWSSTQGLEMHYRIEPPADWIVSSTEDESLSSIDIDLSEFDDLAQFTQDSDLLKCTTCDNFWTSLDENGVCQICQVDISLEDDPSHALWEDLDFSLDEASLNISLQSDILPGLPDLSQSVEGMLNPTSHVMISQSILVSASVAPQEELSPAILKAAKRFQHDSNPPDTEKEVVIRPESSVSPEPSAAL</sequence>
<dbReference type="Proteomes" id="UP000800035">
    <property type="component" value="Unassembled WGS sequence"/>
</dbReference>
<dbReference type="AlphaFoldDB" id="A0A6A5TRN6"/>
<gene>
    <name evidence="3" type="ORF">CC80DRAFT_505477</name>
</gene>
<protein>
    <submittedName>
        <fullName evidence="3">Uncharacterized protein</fullName>
    </submittedName>
</protein>
<dbReference type="OrthoDB" id="5426982at2759"/>
<dbReference type="PANTHER" id="PTHR35392">
    <property type="entry name" value="ZN(II)2CYS6 TRANSCRIPTION FACTOR (EUROFUNG)-RELATED-RELATED"/>
    <property type="match status" value="1"/>
</dbReference>
<dbReference type="GO" id="GO:0008270">
    <property type="term" value="F:zinc ion binding"/>
    <property type="evidence" value="ECO:0007669"/>
    <property type="project" value="InterPro"/>
</dbReference>
<dbReference type="CDD" id="cd00067">
    <property type="entry name" value="GAL4"/>
    <property type="match status" value="1"/>
</dbReference>
<dbReference type="InterPro" id="IPR052973">
    <property type="entry name" value="Fungal_sec-metab_reg_TF"/>
</dbReference>
<evidence type="ECO:0000313" key="3">
    <source>
        <dbReference type="EMBL" id="KAF1955603.1"/>
    </source>
</evidence>
<dbReference type="PANTHER" id="PTHR35392:SF2">
    <property type="entry name" value="ZN(II)2CYS6 TRANSCRIPTION FACTOR (EUROFUNG)"/>
    <property type="match status" value="1"/>
</dbReference>
<accession>A0A6A5TRN6</accession>
<evidence type="ECO:0000256" key="1">
    <source>
        <dbReference type="ARBA" id="ARBA00023242"/>
    </source>
</evidence>
<reference evidence="3" key="1">
    <citation type="journal article" date="2020" name="Stud. Mycol.">
        <title>101 Dothideomycetes genomes: a test case for predicting lifestyles and emergence of pathogens.</title>
        <authorList>
            <person name="Haridas S."/>
            <person name="Albert R."/>
            <person name="Binder M."/>
            <person name="Bloem J."/>
            <person name="Labutti K."/>
            <person name="Salamov A."/>
            <person name="Andreopoulos B."/>
            <person name="Baker S."/>
            <person name="Barry K."/>
            <person name="Bills G."/>
            <person name="Bluhm B."/>
            <person name="Cannon C."/>
            <person name="Castanera R."/>
            <person name="Culley D."/>
            <person name="Daum C."/>
            <person name="Ezra D."/>
            <person name="Gonzalez J."/>
            <person name="Henrissat B."/>
            <person name="Kuo A."/>
            <person name="Liang C."/>
            <person name="Lipzen A."/>
            <person name="Lutzoni F."/>
            <person name="Magnuson J."/>
            <person name="Mondo S."/>
            <person name="Nolan M."/>
            <person name="Ohm R."/>
            <person name="Pangilinan J."/>
            <person name="Park H.-J."/>
            <person name="Ramirez L."/>
            <person name="Alfaro M."/>
            <person name="Sun H."/>
            <person name="Tritt A."/>
            <person name="Yoshinaga Y."/>
            <person name="Zwiers L.-H."/>
            <person name="Turgeon B."/>
            <person name="Goodwin S."/>
            <person name="Spatafora J."/>
            <person name="Crous P."/>
            <person name="Grigoriev I."/>
        </authorList>
    </citation>
    <scope>NUCLEOTIDE SEQUENCE</scope>
    <source>
        <strain evidence="3">CBS 675.92</strain>
    </source>
</reference>
<keyword evidence="4" id="KW-1185">Reference proteome</keyword>
<dbReference type="InterPro" id="IPR001138">
    <property type="entry name" value="Zn2Cys6_DnaBD"/>
</dbReference>